<feature type="binding site" evidence="3">
    <location>
        <position position="55"/>
    </location>
    <ligand>
        <name>substrate</name>
    </ligand>
</feature>
<dbReference type="GO" id="GO:0017136">
    <property type="term" value="F:histone deacetylase activity, NAD-dependent"/>
    <property type="evidence" value="ECO:0007669"/>
    <property type="project" value="TreeGrafter"/>
</dbReference>
<evidence type="ECO:0000313" key="7">
    <source>
        <dbReference type="Proteomes" id="UP000240708"/>
    </source>
</evidence>
<dbReference type="Gene3D" id="3.40.50.1220">
    <property type="entry name" value="TPP-binding domain"/>
    <property type="match status" value="1"/>
</dbReference>
<comment type="caution">
    <text evidence="3 4">Lacks conserved residue(s) required for the propagation of feature annotation.</text>
</comment>
<organism evidence="6 7">
    <name type="scientific">Cecembia rubra</name>
    <dbReference type="NCBI Taxonomy" id="1485585"/>
    <lineage>
        <taxon>Bacteria</taxon>
        <taxon>Pseudomonadati</taxon>
        <taxon>Bacteroidota</taxon>
        <taxon>Cytophagia</taxon>
        <taxon>Cytophagales</taxon>
        <taxon>Cyclobacteriaceae</taxon>
        <taxon>Cecembia</taxon>
    </lineage>
</organism>
<dbReference type="InterPro" id="IPR050134">
    <property type="entry name" value="NAD-dep_sirtuin_deacylases"/>
</dbReference>
<feature type="binding site" evidence="3">
    <location>
        <position position="58"/>
    </location>
    <ligand>
        <name>substrate</name>
    </ligand>
</feature>
<gene>
    <name evidence="3" type="primary">cobB</name>
    <name evidence="6" type="ORF">CLV48_101428</name>
</gene>
<dbReference type="HAMAP" id="MF_01121">
    <property type="entry name" value="Sirtuin_ClassIII"/>
    <property type="match status" value="1"/>
</dbReference>
<comment type="domain">
    <text evidence="3">2 residues (Tyr-55 and Arg-58) present in a large hydrophobic pocket are probably involved in substrate specificity. They are important for desuccinylation activity, but dispensable for deacetylation activity.</text>
</comment>
<dbReference type="SUPFAM" id="SSF52467">
    <property type="entry name" value="DHS-like NAD/FAD-binding domain"/>
    <property type="match status" value="1"/>
</dbReference>
<protein>
    <recommendedName>
        <fullName evidence="3">NAD-dependent protein deacylase</fullName>
        <ecNumber evidence="3">2.3.1.286</ecNumber>
    </recommendedName>
    <alternativeName>
        <fullName evidence="3">Regulatory protein SIR2 homolog</fullName>
    </alternativeName>
</protein>
<feature type="active site" description="Proton acceptor" evidence="3">
    <location>
        <position position="106"/>
    </location>
</feature>
<dbReference type="Gene3D" id="3.30.1600.10">
    <property type="entry name" value="SIR2/SIRT2 'Small Domain"/>
    <property type="match status" value="1"/>
</dbReference>
<dbReference type="PANTHER" id="PTHR11085">
    <property type="entry name" value="NAD-DEPENDENT PROTEIN DEACYLASE SIRTUIN-5, MITOCHONDRIAL-RELATED"/>
    <property type="match status" value="1"/>
</dbReference>
<dbReference type="PROSITE" id="PS50305">
    <property type="entry name" value="SIRTUIN"/>
    <property type="match status" value="1"/>
</dbReference>
<accession>A0A2P8EDD1</accession>
<keyword evidence="7" id="KW-1185">Reference proteome</keyword>
<dbReference type="InterPro" id="IPR026591">
    <property type="entry name" value="Sirtuin_cat_small_dom_sf"/>
</dbReference>
<feature type="binding site" evidence="3">
    <location>
        <begin position="172"/>
        <end position="174"/>
    </location>
    <ligand>
        <name>NAD(+)</name>
        <dbReference type="ChEBI" id="CHEBI:57540"/>
    </ligand>
</feature>
<reference evidence="6 7" key="1">
    <citation type="submission" date="2018-03" db="EMBL/GenBank/DDBJ databases">
        <title>Genomic Encyclopedia of Archaeal and Bacterial Type Strains, Phase II (KMG-II): from individual species to whole genera.</title>
        <authorList>
            <person name="Goeker M."/>
        </authorList>
    </citation>
    <scope>NUCLEOTIDE SEQUENCE [LARGE SCALE GENOMIC DNA]</scope>
    <source>
        <strain evidence="6 7">DSM 28057</strain>
    </source>
</reference>
<keyword evidence="1" id="KW-0808">Transferase</keyword>
<evidence type="ECO:0000313" key="6">
    <source>
        <dbReference type="EMBL" id="PSL07496.1"/>
    </source>
</evidence>
<dbReference type="EC" id="2.3.1.286" evidence="3"/>
<comment type="caution">
    <text evidence="6">The sequence shown here is derived from an EMBL/GenBank/DDBJ whole genome shotgun (WGS) entry which is preliminary data.</text>
</comment>
<dbReference type="GO" id="GO:0005737">
    <property type="term" value="C:cytoplasm"/>
    <property type="evidence" value="ECO:0007669"/>
    <property type="project" value="UniProtKB-SubCell"/>
</dbReference>
<dbReference type="CDD" id="cd01412">
    <property type="entry name" value="SIRT5_Af1_CobB"/>
    <property type="match status" value="1"/>
</dbReference>
<dbReference type="RefSeq" id="WP_106565576.1">
    <property type="nucleotide sequence ID" value="NZ_JAUVYL010000007.1"/>
</dbReference>
<dbReference type="PANTHER" id="PTHR11085:SF4">
    <property type="entry name" value="NAD-DEPENDENT PROTEIN DEACYLASE"/>
    <property type="match status" value="1"/>
</dbReference>
<dbReference type="InterPro" id="IPR003000">
    <property type="entry name" value="Sirtuin"/>
</dbReference>
<dbReference type="InterPro" id="IPR029035">
    <property type="entry name" value="DHS-like_NAD/FAD-binding_dom"/>
</dbReference>
<dbReference type="InterPro" id="IPR026590">
    <property type="entry name" value="Ssirtuin_cat_dom"/>
</dbReference>
<evidence type="ECO:0000256" key="3">
    <source>
        <dbReference type="HAMAP-Rule" id="MF_01121"/>
    </source>
</evidence>
<comment type="catalytic activity">
    <reaction evidence="3">
        <text>N(6)-acetyl-L-lysyl-[protein] + NAD(+) + H2O = 2''-O-acetyl-ADP-D-ribose + nicotinamide + L-lysyl-[protein]</text>
        <dbReference type="Rhea" id="RHEA:43636"/>
        <dbReference type="Rhea" id="RHEA-COMP:9752"/>
        <dbReference type="Rhea" id="RHEA-COMP:10731"/>
        <dbReference type="ChEBI" id="CHEBI:15377"/>
        <dbReference type="ChEBI" id="CHEBI:17154"/>
        <dbReference type="ChEBI" id="CHEBI:29969"/>
        <dbReference type="ChEBI" id="CHEBI:57540"/>
        <dbReference type="ChEBI" id="CHEBI:61930"/>
        <dbReference type="ChEBI" id="CHEBI:83767"/>
        <dbReference type="EC" id="2.3.1.286"/>
    </reaction>
</comment>
<evidence type="ECO:0000259" key="5">
    <source>
        <dbReference type="PROSITE" id="PS50305"/>
    </source>
</evidence>
<dbReference type="OrthoDB" id="9800582at2"/>
<name>A0A2P8EDD1_9BACT</name>
<dbReference type="EMBL" id="PYGF01000001">
    <property type="protein sequence ID" value="PSL07496.1"/>
    <property type="molecule type" value="Genomic_DNA"/>
</dbReference>
<dbReference type="Proteomes" id="UP000240708">
    <property type="component" value="Unassembled WGS sequence"/>
</dbReference>
<dbReference type="AlphaFoldDB" id="A0A2P8EDD1"/>
<dbReference type="GO" id="GO:0036054">
    <property type="term" value="F:protein-malonyllysine demalonylase activity"/>
    <property type="evidence" value="ECO:0007669"/>
    <property type="project" value="InterPro"/>
</dbReference>
<dbReference type="Pfam" id="PF02146">
    <property type="entry name" value="SIR2"/>
    <property type="match status" value="1"/>
</dbReference>
<feature type="binding site" evidence="3">
    <location>
        <begin position="88"/>
        <end position="91"/>
    </location>
    <ligand>
        <name>NAD(+)</name>
        <dbReference type="ChEBI" id="CHEBI:57540"/>
    </ligand>
</feature>
<feature type="binding site" evidence="3">
    <location>
        <position position="216"/>
    </location>
    <ligand>
        <name>NAD(+)</name>
        <dbReference type="ChEBI" id="CHEBI:57540"/>
    </ligand>
</feature>
<feature type="binding site" evidence="3">
    <location>
        <begin position="11"/>
        <end position="30"/>
    </location>
    <ligand>
        <name>NAD(+)</name>
        <dbReference type="ChEBI" id="CHEBI:57540"/>
    </ligand>
</feature>
<evidence type="ECO:0000256" key="4">
    <source>
        <dbReference type="PROSITE-ProRule" id="PRU00236"/>
    </source>
</evidence>
<sequence length="232" mass="25943">MNKRKLVVLTGAGISAESGISTFRDAGGLWEGHDIMEVASPEGWRKNRKLVLDFYNQRRKQVLNCQPNEAHLELARLEEHFDVTIITQNIDNLHEKAGSSKIIHLHGEILKSQSTLDPSLVYEMDGWEINIGDKCEKGSQLRPFIVWFGEMVPMMEPAIDAAMEADIFVVIGTSLLVYPAAGLIQYAKQSICKYIIDVKVPETGFIGNLKKIEAPASVGTKIMSEEIRLNYV</sequence>
<comment type="function">
    <text evidence="3">NAD-dependent lysine deacetylase and desuccinylase that specifically removes acetyl and succinyl groups on target proteins. Modulates the activities of several proteins which are inactive in their acylated form.</text>
</comment>
<keyword evidence="3" id="KW-0963">Cytoplasm</keyword>
<evidence type="ECO:0000256" key="1">
    <source>
        <dbReference type="ARBA" id="ARBA00022679"/>
    </source>
</evidence>
<comment type="subcellular location">
    <subcellularLocation>
        <location evidence="3">Cytoplasm</location>
    </subcellularLocation>
</comment>
<evidence type="ECO:0000256" key="2">
    <source>
        <dbReference type="ARBA" id="ARBA00023027"/>
    </source>
</evidence>
<dbReference type="GO" id="GO:0036055">
    <property type="term" value="F:protein-succinyllysine desuccinylase activity"/>
    <property type="evidence" value="ECO:0007669"/>
    <property type="project" value="UniProtKB-UniRule"/>
</dbReference>
<comment type="similarity">
    <text evidence="3">Belongs to the sirtuin family. Class III subfamily.</text>
</comment>
<dbReference type="GO" id="GO:0070403">
    <property type="term" value="F:NAD+ binding"/>
    <property type="evidence" value="ECO:0007669"/>
    <property type="project" value="UniProtKB-UniRule"/>
</dbReference>
<dbReference type="InterPro" id="IPR027546">
    <property type="entry name" value="Sirtuin_class_III"/>
</dbReference>
<comment type="catalytic activity">
    <reaction evidence="3">
        <text>N(6)-succinyl-L-lysyl-[protein] + NAD(+) + H2O = 2''-O-succinyl-ADP-D-ribose + nicotinamide + L-lysyl-[protein]</text>
        <dbReference type="Rhea" id="RHEA:47668"/>
        <dbReference type="Rhea" id="RHEA-COMP:9752"/>
        <dbReference type="Rhea" id="RHEA-COMP:11877"/>
        <dbReference type="ChEBI" id="CHEBI:15377"/>
        <dbReference type="ChEBI" id="CHEBI:17154"/>
        <dbReference type="ChEBI" id="CHEBI:29969"/>
        <dbReference type="ChEBI" id="CHEBI:57540"/>
        <dbReference type="ChEBI" id="CHEBI:87830"/>
        <dbReference type="ChEBI" id="CHEBI:87832"/>
    </reaction>
</comment>
<keyword evidence="2 3" id="KW-0520">NAD</keyword>
<feature type="domain" description="Deacetylase sirtuin-type" evidence="5">
    <location>
        <begin position="1"/>
        <end position="232"/>
    </location>
</feature>
<proteinExistence type="inferred from homology"/>